<dbReference type="EMBL" id="BPLR01004904">
    <property type="protein sequence ID" value="GIX98417.1"/>
    <property type="molecule type" value="Genomic_DNA"/>
</dbReference>
<dbReference type="Proteomes" id="UP001054945">
    <property type="component" value="Unassembled WGS sequence"/>
</dbReference>
<accession>A0AAV4PLK0</accession>
<dbReference type="AlphaFoldDB" id="A0AAV4PLK0"/>
<protein>
    <submittedName>
        <fullName evidence="1">Uncharacterized protein</fullName>
    </submittedName>
</protein>
<reference evidence="1 2" key="1">
    <citation type="submission" date="2021-06" db="EMBL/GenBank/DDBJ databases">
        <title>Caerostris extrusa draft genome.</title>
        <authorList>
            <person name="Kono N."/>
            <person name="Arakawa K."/>
        </authorList>
    </citation>
    <scope>NUCLEOTIDE SEQUENCE [LARGE SCALE GENOMIC DNA]</scope>
</reference>
<sequence length="77" mass="8675">MHLLQSDLHRPPLIKTSFPFFSRPKALFYTGGPMLGPMASPRPKSLQTLAGRFVIRKVNWKLSQVINEVDQPDVNAS</sequence>
<evidence type="ECO:0000313" key="2">
    <source>
        <dbReference type="Proteomes" id="UP001054945"/>
    </source>
</evidence>
<keyword evidence="2" id="KW-1185">Reference proteome</keyword>
<name>A0AAV4PLK0_CAEEX</name>
<organism evidence="1 2">
    <name type="scientific">Caerostris extrusa</name>
    <name type="common">Bark spider</name>
    <name type="synonym">Caerostris bankana</name>
    <dbReference type="NCBI Taxonomy" id="172846"/>
    <lineage>
        <taxon>Eukaryota</taxon>
        <taxon>Metazoa</taxon>
        <taxon>Ecdysozoa</taxon>
        <taxon>Arthropoda</taxon>
        <taxon>Chelicerata</taxon>
        <taxon>Arachnida</taxon>
        <taxon>Araneae</taxon>
        <taxon>Araneomorphae</taxon>
        <taxon>Entelegynae</taxon>
        <taxon>Araneoidea</taxon>
        <taxon>Araneidae</taxon>
        <taxon>Caerostris</taxon>
    </lineage>
</organism>
<evidence type="ECO:0000313" key="1">
    <source>
        <dbReference type="EMBL" id="GIX98417.1"/>
    </source>
</evidence>
<gene>
    <name evidence="1" type="ORF">CEXT_661541</name>
</gene>
<comment type="caution">
    <text evidence="1">The sequence shown here is derived from an EMBL/GenBank/DDBJ whole genome shotgun (WGS) entry which is preliminary data.</text>
</comment>
<proteinExistence type="predicted"/>